<gene>
    <name evidence="1" type="primary">Acey_s0230.g2953</name>
    <name evidence="1" type="ORF">Y032_0230g2953</name>
</gene>
<keyword evidence="2" id="KW-1185">Reference proteome</keyword>
<evidence type="ECO:0000313" key="1">
    <source>
        <dbReference type="EMBL" id="EYB89548.1"/>
    </source>
</evidence>
<sequence length="67" mass="7512">MLAYLLGVDAVHSQRNKKYKAPHIDVHWAIVDPLLYGRNQLRCDVTAGNRDGVGCTTKAQQCKKKNC</sequence>
<evidence type="ECO:0000313" key="2">
    <source>
        <dbReference type="Proteomes" id="UP000024635"/>
    </source>
</evidence>
<dbReference type="EMBL" id="JARK01001566">
    <property type="protein sequence ID" value="EYB89548.1"/>
    <property type="molecule type" value="Genomic_DNA"/>
</dbReference>
<dbReference type="Proteomes" id="UP000024635">
    <property type="component" value="Unassembled WGS sequence"/>
</dbReference>
<reference evidence="2" key="1">
    <citation type="journal article" date="2015" name="Nat. Genet.">
        <title>The genome and transcriptome of the zoonotic hookworm Ancylostoma ceylanicum identify infection-specific gene families.</title>
        <authorList>
            <person name="Schwarz E.M."/>
            <person name="Hu Y."/>
            <person name="Antoshechkin I."/>
            <person name="Miller M.M."/>
            <person name="Sternberg P.W."/>
            <person name="Aroian R.V."/>
        </authorList>
    </citation>
    <scope>NUCLEOTIDE SEQUENCE</scope>
    <source>
        <strain evidence="2">HY135</strain>
    </source>
</reference>
<protein>
    <submittedName>
        <fullName evidence="1">Uncharacterized protein</fullName>
    </submittedName>
</protein>
<organism evidence="1 2">
    <name type="scientific">Ancylostoma ceylanicum</name>
    <dbReference type="NCBI Taxonomy" id="53326"/>
    <lineage>
        <taxon>Eukaryota</taxon>
        <taxon>Metazoa</taxon>
        <taxon>Ecdysozoa</taxon>
        <taxon>Nematoda</taxon>
        <taxon>Chromadorea</taxon>
        <taxon>Rhabditida</taxon>
        <taxon>Rhabditina</taxon>
        <taxon>Rhabditomorpha</taxon>
        <taxon>Strongyloidea</taxon>
        <taxon>Ancylostomatidae</taxon>
        <taxon>Ancylostomatinae</taxon>
        <taxon>Ancylostoma</taxon>
    </lineage>
</organism>
<proteinExistence type="predicted"/>
<comment type="caution">
    <text evidence="1">The sequence shown here is derived from an EMBL/GenBank/DDBJ whole genome shotgun (WGS) entry which is preliminary data.</text>
</comment>
<name>A0A016SFU0_9BILA</name>
<accession>A0A016SFU0</accession>
<dbReference type="AlphaFoldDB" id="A0A016SFU0"/>